<keyword evidence="1" id="KW-0472">Membrane</keyword>
<evidence type="ECO:0008006" key="4">
    <source>
        <dbReference type="Google" id="ProtNLM"/>
    </source>
</evidence>
<keyword evidence="3" id="KW-1185">Reference proteome</keyword>
<feature type="transmembrane region" description="Helical" evidence="1">
    <location>
        <begin position="458"/>
        <end position="484"/>
    </location>
</feature>
<proteinExistence type="predicted"/>
<keyword evidence="1" id="KW-0812">Transmembrane</keyword>
<gene>
    <name evidence="2" type="ORF">GCM10009799_20640</name>
</gene>
<dbReference type="PANTHER" id="PTHR37813:SF1">
    <property type="entry name" value="FELS-2 PROPHAGE PROTEIN"/>
    <property type="match status" value="1"/>
</dbReference>
<dbReference type="PANTHER" id="PTHR37813">
    <property type="entry name" value="FELS-2 PROPHAGE PROTEIN"/>
    <property type="match status" value="1"/>
</dbReference>
<name>A0ABN2SXP5_9ACTN</name>
<evidence type="ECO:0000313" key="2">
    <source>
        <dbReference type="EMBL" id="GAA1994401.1"/>
    </source>
</evidence>
<keyword evidence="1" id="KW-1133">Transmembrane helix</keyword>
<sequence>MAMNVGELVAYLRGDDSHLQRVLKRTETSLARVGKFAGFATLASAAVSLSSAIAPASGAVLALPPALLTAGAAAGTLAVGVSGVGDALAAAGGDAEEFEAALDGLAPSAQGFVRAFAGFKAAFAPVQQAVQQQLFQGLGAQVERLTTTALPTLRSGMVGVAGALNTAARSAGDTLANPVFNGTLAQVFAGTAQATRTLGTAVGPLLQVLASLAVVGMPLVQSFAEWAAGATRSAAAFLTSEQGAATMSAMVERAGQVLAQLGRIGASLGVALGGIFGAASVSGEGLLDTIEQLAARFAAWAQSAEGQQQLSATFDTLGQVATSLLEILPLLGGALGVVASAFSALPPGAQGAVAQVLAFSVAGGALISRLSALSGAVKGIGSTLGFLGGQIGKPDSAFRKAGASAAGFAARTAATTASVVASGTRMAASAVASGARVAATWTMMGLKALLAAAKMAAAWLLGLGPIGLVIAAVAAVVALVVVYWDEIVSAITTAWDWITEATSATWAWMKSALGAALDFIIGLFMKWHPVGIVISHWGQIKAATGRAWSWVKSKVSSLWSSTVGAISKGIARAKAYVSAGWSVVKSATGRAWSSVKSKVSSLLSGTVRFVSSKIQQARAYVLAGWSAIKGATSRAWSAIRSAVTRAIRGAYTKVRSIVSRFKSVGKNIISGVIRGVTGSASRLYSKLKGVAKSALNAAKSALGISSPSSVFADQIGRWIPAGITKGLDQGERALDRRMSAMASGLVDPVAAAAGPREVAVAGATGVDTTGPAVVIERFEATERMSAHDVGEALYGLVTARG</sequence>
<dbReference type="EMBL" id="BAAAPC010000007">
    <property type="protein sequence ID" value="GAA1994401.1"/>
    <property type="molecule type" value="Genomic_DNA"/>
</dbReference>
<comment type="caution">
    <text evidence="2">The sequence shown here is derived from an EMBL/GenBank/DDBJ whole genome shotgun (WGS) entry which is preliminary data.</text>
</comment>
<reference evidence="2 3" key="1">
    <citation type="journal article" date="2019" name="Int. J. Syst. Evol. Microbiol.">
        <title>The Global Catalogue of Microorganisms (GCM) 10K type strain sequencing project: providing services to taxonomists for standard genome sequencing and annotation.</title>
        <authorList>
            <consortium name="The Broad Institute Genomics Platform"/>
            <consortium name="The Broad Institute Genome Sequencing Center for Infectious Disease"/>
            <person name="Wu L."/>
            <person name="Ma J."/>
        </authorList>
    </citation>
    <scope>NUCLEOTIDE SEQUENCE [LARGE SCALE GENOMIC DNA]</scope>
    <source>
        <strain evidence="2 3">JCM 15313</strain>
    </source>
</reference>
<dbReference type="Proteomes" id="UP001501585">
    <property type="component" value="Unassembled WGS sequence"/>
</dbReference>
<evidence type="ECO:0000313" key="3">
    <source>
        <dbReference type="Proteomes" id="UP001501585"/>
    </source>
</evidence>
<organism evidence="2 3">
    <name type="scientific">Nocardiopsis rhodophaea</name>
    <dbReference type="NCBI Taxonomy" id="280238"/>
    <lineage>
        <taxon>Bacteria</taxon>
        <taxon>Bacillati</taxon>
        <taxon>Actinomycetota</taxon>
        <taxon>Actinomycetes</taxon>
        <taxon>Streptosporangiales</taxon>
        <taxon>Nocardiopsidaceae</taxon>
        <taxon>Nocardiopsis</taxon>
    </lineage>
</organism>
<evidence type="ECO:0000256" key="1">
    <source>
        <dbReference type="SAM" id="Phobius"/>
    </source>
</evidence>
<accession>A0ABN2SXP5</accession>
<protein>
    <recommendedName>
        <fullName evidence="4">Tape measure protein</fullName>
    </recommendedName>
</protein>